<dbReference type="CDD" id="cd06170">
    <property type="entry name" value="LuxR_C_like"/>
    <property type="match status" value="1"/>
</dbReference>
<protein>
    <recommendedName>
        <fullName evidence="4">HTH luxR-type domain-containing protein</fullName>
    </recommendedName>
</protein>
<feature type="domain" description="HTH luxR-type" evidence="4">
    <location>
        <begin position="8"/>
        <end position="73"/>
    </location>
</feature>
<dbReference type="SMART" id="SM00421">
    <property type="entry name" value="HTH_LUXR"/>
    <property type="match status" value="1"/>
</dbReference>
<dbReference type="SUPFAM" id="SSF46894">
    <property type="entry name" value="C-terminal effector domain of the bipartite response regulators"/>
    <property type="match status" value="1"/>
</dbReference>
<dbReference type="Proteomes" id="UP000070252">
    <property type="component" value="Unassembled WGS sequence"/>
</dbReference>
<evidence type="ECO:0000256" key="3">
    <source>
        <dbReference type="ARBA" id="ARBA00023163"/>
    </source>
</evidence>
<dbReference type="InterPro" id="IPR016032">
    <property type="entry name" value="Sig_transdc_resp-reg_C-effctor"/>
</dbReference>
<proteinExistence type="predicted"/>
<keyword evidence="2" id="KW-0238">DNA-binding</keyword>
<dbReference type="PROSITE" id="PS00622">
    <property type="entry name" value="HTH_LUXR_1"/>
    <property type="match status" value="1"/>
</dbReference>
<gene>
    <name evidence="5" type="ORF">AML91_10065</name>
</gene>
<evidence type="ECO:0000313" key="6">
    <source>
        <dbReference type="Proteomes" id="UP000070252"/>
    </source>
</evidence>
<evidence type="ECO:0000256" key="2">
    <source>
        <dbReference type="ARBA" id="ARBA00023125"/>
    </source>
</evidence>
<keyword evidence="1" id="KW-0805">Transcription regulation</keyword>
<reference evidence="5 6" key="1">
    <citation type="submission" date="2015-08" db="EMBL/GenBank/DDBJ databases">
        <title>Genome of Paenibacillus jilunlii.</title>
        <authorList>
            <person name="Sant'Anna F.H."/>
            <person name="Ambrosini A."/>
            <person name="Souza R."/>
            <person name="Bach E."/>
            <person name="Fernandes G."/>
            <person name="Balsanelli E."/>
            <person name="Baura V.A."/>
            <person name="Pedrosa F.O."/>
            <person name="Souza E.M."/>
            <person name="Passaglia L."/>
        </authorList>
    </citation>
    <scope>NUCLEOTIDE SEQUENCE [LARGE SCALE GENOMIC DNA]</scope>
    <source>
        <strain evidence="5 6">DSM 23019</strain>
    </source>
</reference>
<dbReference type="Pfam" id="PF00196">
    <property type="entry name" value="GerE"/>
    <property type="match status" value="1"/>
</dbReference>
<sequence length="81" mass="9248">MNNAALKSPKEEWGISPREEEVLELIILGKTNKEIASALFISEHTVKNHLSRIFNKMNVTDRSQIIALIYKRILNSEGLEI</sequence>
<dbReference type="PANTHER" id="PTHR44688:SF16">
    <property type="entry name" value="DNA-BINDING TRANSCRIPTIONAL ACTIVATOR DEVR_DOSR"/>
    <property type="match status" value="1"/>
</dbReference>
<keyword evidence="3" id="KW-0804">Transcription</keyword>
<evidence type="ECO:0000256" key="1">
    <source>
        <dbReference type="ARBA" id="ARBA00023015"/>
    </source>
</evidence>
<evidence type="ECO:0000313" key="5">
    <source>
        <dbReference type="EMBL" id="KWX76547.1"/>
    </source>
</evidence>
<dbReference type="PROSITE" id="PS50043">
    <property type="entry name" value="HTH_LUXR_2"/>
    <property type="match status" value="1"/>
</dbReference>
<dbReference type="InterPro" id="IPR000792">
    <property type="entry name" value="Tscrpt_reg_LuxR_C"/>
</dbReference>
<accession>A0ABR5SWK1</accession>
<dbReference type="Gene3D" id="1.10.10.10">
    <property type="entry name" value="Winged helix-like DNA-binding domain superfamily/Winged helix DNA-binding domain"/>
    <property type="match status" value="1"/>
</dbReference>
<dbReference type="InterPro" id="IPR036388">
    <property type="entry name" value="WH-like_DNA-bd_sf"/>
</dbReference>
<name>A0ABR5SWK1_9BACL</name>
<evidence type="ECO:0000259" key="4">
    <source>
        <dbReference type="PROSITE" id="PS50043"/>
    </source>
</evidence>
<dbReference type="PRINTS" id="PR00038">
    <property type="entry name" value="HTHLUXR"/>
</dbReference>
<keyword evidence="6" id="KW-1185">Reference proteome</keyword>
<organism evidence="5 6">
    <name type="scientific">Paenibacillus jilunlii</name>
    <dbReference type="NCBI Taxonomy" id="682956"/>
    <lineage>
        <taxon>Bacteria</taxon>
        <taxon>Bacillati</taxon>
        <taxon>Bacillota</taxon>
        <taxon>Bacilli</taxon>
        <taxon>Bacillales</taxon>
        <taxon>Paenibacillaceae</taxon>
        <taxon>Paenibacillus</taxon>
    </lineage>
</organism>
<comment type="caution">
    <text evidence="5">The sequence shown here is derived from an EMBL/GenBank/DDBJ whole genome shotgun (WGS) entry which is preliminary data.</text>
</comment>
<dbReference type="PANTHER" id="PTHR44688">
    <property type="entry name" value="DNA-BINDING TRANSCRIPTIONAL ACTIVATOR DEVR_DOSR"/>
    <property type="match status" value="1"/>
</dbReference>
<dbReference type="EMBL" id="LIPY01000106">
    <property type="protein sequence ID" value="KWX76547.1"/>
    <property type="molecule type" value="Genomic_DNA"/>
</dbReference>